<dbReference type="Gene3D" id="1.10.3720.10">
    <property type="entry name" value="MetI-like"/>
    <property type="match status" value="1"/>
</dbReference>
<dbReference type="SUPFAM" id="SSF161098">
    <property type="entry name" value="MetI-like"/>
    <property type="match status" value="1"/>
</dbReference>
<evidence type="ECO:0000313" key="10">
    <source>
        <dbReference type="Proteomes" id="UP000185669"/>
    </source>
</evidence>
<evidence type="ECO:0000259" key="8">
    <source>
        <dbReference type="PROSITE" id="PS50928"/>
    </source>
</evidence>
<evidence type="ECO:0000313" key="9">
    <source>
        <dbReference type="EMBL" id="SIQ35178.1"/>
    </source>
</evidence>
<dbReference type="STRING" id="56779.SAMN05421834_103163"/>
<dbReference type="InterPro" id="IPR045621">
    <property type="entry name" value="BPD_transp_1_N"/>
</dbReference>
<keyword evidence="5 7" id="KW-1133">Transmembrane helix</keyword>
<evidence type="ECO:0000256" key="4">
    <source>
        <dbReference type="ARBA" id="ARBA00022692"/>
    </source>
</evidence>
<reference evidence="10" key="1">
    <citation type="submission" date="2017-01" db="EMBL/GenBank/DDBJ databases">
        <authorList>
            <person name="Varghese N."/>
            <person name="Submissions S."/>
        </authorList>
    </citation>
    <scope>NUCLEOTIDE SEQUENCE [LARGE SCALE GENOMIC DNA]</scope>
    <source>
        <strain evidence="10">ATCC 700103</strain>
    </source>
</reference>
<proteinExistence type="inferred from homology"/>
<comment type="similarity">
    <text evidence="7">Belongs to the binding-protein-dependent transport system permease family.</text>
</comment>
<dbReference type="InterPro" id="IPR035906">
    <property type="entry name" value="MetI-like_sf"/>
</dbReference>
<protein>
    <submittedName>
        <fullName evidence="9">Peptide/nickel transport system permease protein</fullName>
    </submittedName>
</protein>
<dbReference type="GO" id="GO:0005886">
    <property type="term" value="C:plasma membrane"/>
    <property type="evidence" value="ECO:0007669"/>
    <property type="project" value="UniProtKB-SubCell"/>
</dbReference>
<dbReference type="Pfam" id="PF00528">
    <property type="entry name" value="BPD_transp_1"/>
    <property type="match status" value="1"/>
</dbReference>
<dbReference type="CDD" id="cd06261">
    <property type="entry name" value="TM_PBP2"/>
    <property type="match status" value="1"/>
</dbReference>
<feature type="transmembrane region" description="Helical" evidence="7">
    <location>
        <begin position="271"/>
        <end position="297"/>
    </location>
</feature>
<evidence type="ECO:0000256" key="2">
    <source>
        <dbReference type="ARBA" id="ARBA00022448"/>
    </source>
</evidence>
<evidence type="ECO:0000256" key="5">
    <source>
        <dbReference type="ARBA" id="ARBA00022989"/>
    </source>
</evidence>
<dbReference type="PANTHER" id="PTHR43163">
    <property type="entry name" value="DIPEPTIDE TRANSPORT SYSTEM PERMEASE PROTEIN DPPB-RELATED"/>
    <property type="match status" value="1"/>
</dbReference>
<dbReference type="InterPro" id="IPR000515">
    <property type="entry name" value="MetI-like"/>
</dbReference>
<dbReference type="PROSITE" id="PS50928">
    <property type="entry name" value="ABC_TM1"/>
    <property type="match status" value="1"/>
</dbReference>
<keyword evidence="3" id="KW-1003">Cell membrane</keyword>
<dbReference type="PANTHER" id="PTHR43163:SF6">
    <property type="entry name" value="DIPEPTIDE TRANSPORT SYSTEM PERMEASE PROTEIN DPPB-RELATED"/>
    <property type="match status" value="1"/>
</dbReference>
<evidence type="ECO:0000256" key="3">
    <source>
        <dbReference type="ARBA" id="ARBA00022475"/>
    </source>
</evidence>
<name>A0A1N6S223_9FIRM</name>
<feature type="transmembrane region" description="Helical" evidence="7">
    <location>
        <begin position="119"/>
        <end position="138"/>
    </location>
</feature>
<feature type="transmembrane region" description="Helical" evidence="7">
    <location>
        <begin position="150"/>
        <end position="171"/>
    </location>
</feature>
<feature type="transmembrane region" description="Helical" evidence="7">
    <location>
        <begin position="317"/>
        <end position="340"/>
    </location>
</feature>
<keyword evidence="2 7" id="KW-0813">Transport</keyword>
<dbReference type="Proteomes" id="UP000185669">
    <property type="component" value="Unassembled WGS sequence"/>
</dbReference>
<keyword evidence="10" id="KW-1185">Reference proteome</keyword>
<evidence type="ECO:0000256" key="6">
    <source>
        <dbReference type="ARBA" id="ARBA00023136"/>
    </source>
</evidence>
<dbReference type="Pfam" id="PF19300">
    <property type="entry name" value="BPD_transp_1_N"/>
    <property type="match status" value="1"/>
</dbReference>
<dbReference type="GO" id="GO:0055085">
    <property type="term" value="P:transmembrane transport"/>
    <property type="evidence" value="ECO:0007669"/>
    <property type="project" value="InterPro"/>
</dbReference>
<feature type="transmembrane region" description="Helical" evidence="7">
    <location>
        <begin position="25"/>
        <end position="46"/>
    </location>
</feature>
<evidence type="ECO:0000256" key="1">
    <source>
        <dbReference type="ARBA" id="ARBA00004651"/>
    </source>
</evidence>
<evidence type="ECO:0000256" key="7">
    <source>
        <dbReference type="RuleBase" id="RU363032"/>
    </source>
</evidence>
<gene>
    <name evidence="9" type="ORF">SAMN05421834_103163</name>
</gene>
<comment type="subcellular location">
    <subcellularLocation>
        <location evidence="1 7">Cell membrane</location>
        <topology evidence="1 7">Multi-pass membrane protein</topology>
    </subcellularLocation>
</comment>
<sequence length="350" mass="38663">MWGQSAAVPKSLEVRNMFSYILRRLLLLIPLLLAISIVVFLMIHLIPGDPVQIMLGDKGTAEDAQRLRRELGFDQPLHIQYFKFLSNLLQGDLGRSIRNRNPVINEIGAAFPATIELTILSMIFASLIGIAAGIISAIKQYSLIDNLTMVGALLGISMPVFWVGMMLMLVFGSRLGWLPISGRISRMADLDVITNFYLLDSILTGNWAAFRSTFLHLILPAITLATIPVAMIARMTRSTTLEVLNQDYIRTARAKGLPEKVVILKHVLKNALIPVVTIIGLQFGSFLGGAVLTETVFARAGVGRLLINGILGRDFPVIQGAVIFIASFFVFINLIVDILYSYLDPRIHYS</sequence>
<feature type="domain" description="ABC transmembrane type-1" evidence="8">
    <location>
        <begin position="111"/>
        <end position="340"/>
    </location>
</feature>
<dbReference type="AlphaFoldDB" id="A0A1N6S223"/>
<organism evidence="9 10">
    <name type="scientific">Halanaerobium kushneri</name>
    <dbReference type="NCBI Taxonomy" id="56779"/>
    <lineage>
        <taxon>Bacteria</taxon>
        <taxon>Bacillati</taxon>
        <taxon>Bacillota</taxon>
        <taxon>Clostridia</taxon>
        <taxon>Halanaerobiales</taxon>
        <taxon>Halanaerobiaceae</taxon>
        <taxon>Halanaerobium</taxon>
    </lineage>
</organism>
<feature type="transmembrane region" description="Helical" evidence="7">
    <location>
        <begin position="214"/>
        <end position="233"/>
    </location>
</feature>
<dbReference type="EMBL" id="FTNC01000003">
    <property type="protein sequence ID" value="SIQ35178.1"/>
    <property type="molecule type" value="Genomic_DNA"/>
</dbReference>
<keyword evidence="6 7" id="KW-0472">Membrane</keyword>
<accession>A0A1N6S223</accession>
<keyword evidence="4 7" id="KW-0812">Transmembrane</keyword>